<dbReference type="AlphaFoldDB" id="A0A926ELE3"/>
<dbReference type="PANTHER" id="PTHR10584">
    <property type="entry name" value="SUGAR KINASE"/>
    <property type="match status" value="1"/>
</dbReference>
<dbReference type="PRINTS" id="PR00990">
    <property type="entry name" value="RIBOKINASE"/>
</dbReference>
<dbReference type="Gene3D" id="3.40.1190.20">
    <property type="match status" value="1"/>
</dbReference>
<dbReference type="SUPFAM" id="SSF53613">
    <property type="entry name" value="Ribokinase-like"/>
    <property type="match status" value="1"/>
</dbReference>
<dbReference type="InterPro" id="IPR002139">
    <property type="entry name" value="Ribo/fructo_kinase"/>
</dbReference>
<keyword evidence="5" id="KW-1185">Reference proteome</keyword>
<evidence type="ECO:0000256" key="2">
    <source>
        <dbReference type="ARBA" id="ARBA00022777"/>
    </source>
</evidence>
<dbReference type="RefSeq" id="WP_262394357.1">
    <property type="nucleotide sequence ID" value="NZ_JACRTD010000002.1"/>
</dbReference>
<evidence type="ECO:0000256" key="1">
    <source>
        <dbReference type="ARBA" id="ARBA00022679"/>
    </source>
</evidence>
<dbReference type="InterPro" id="IPR029056">
    <property type="entry name" value="Ribokinase-like"/>
</dbReference>
<dbReference type="Proteomes" id="UP000623678">
    <property type="component" value="Unassembled WGS sequence"/>
</dbReference>
<evidence type="ECO:0000313" key="4">
    <source>
        <dbReference type="EMBL" id="MBC8584525.1"/>
    </source>
</evidence>
<keyword evidence="2 4" id="KW-0418">Kinase</keyword>
<dbReference type="Pfam" id="PF00294">
    <property type="entry name" value="PfkB"/>
    <property type="match status" value="1"/>
</dbReference>
<protein>
    <submittedName>
        <fullName evidence="4">Carbohydrate kinase family protein</fullName>
    </submittedName>
</protein>
<gene>
    <name evidence="4" type="ORF">H8705_02905</name>
</gene>
<dbReference type="EMBL" id="JACRTD010000002">
    <property type="protein sequence ID" value="MBC8584525.1"/>
    <property type="molecule type" value="Genomic_DNA"/>
</dbReference>
<name>A0A926ELE3_9FIRM</name>
<dbReference type="GO" id="GO:0006796">
    <property type="term" value="P:phosphate-containing compound metabolic process"/>
    <property type="evidence" value="ECO:0007669"/>
    <property type="project" value="UniProtKB-ARBA"/>
</dbReference>
<evidence type="ECO:0000259" key="3">
    <source>
        <dbReference type="Pfam" id="PF00294"/>
    </source>
</evidence>
<organism evidence="4 5">
    <name type="scientific">Youxingia wuxianensis</name>
    <dbReference type="NCBI Taxonomy" id="2763678"/>
    <lineage>
        <taxon>Bacteria</taxon>
        <taxon>Bacillati</taxon>
        <taxon>Bacillota</taxon>
        <taxon>Clostridia</taxon>
        <taxon>Eubacteriales</taxon>
        <taxon>Oscillospiraceae</taxon>
        <taxon>Youxingia</taxon>
    </lineage>
</organism>
<evidence type="ECO:0000313" key="5">
    <source>
        <dbReference type="Proteomes" id="UP000623678"/>
    </source>
</evidence>
<accession>A0A926ELE3</accession>
<feature type="domain" description="Carbohydrate kinase PfkB" evidence="3">
    <location>
        <begin position="6"/>
        <end position="301"/>
    </location>
</feature>
<proteinExistence type="predicted"/>
<dbReference type="InterPro" id="IPR011611">
    <property type="entry name" value="PfkB_dom"/>
</dbReference>
<reference evidence="4" key="1">
    <citation type="submission" date="2020-08" db="EMBL/GenBank/DDBJ databases">
        <title>Genome public.</title>
        <authorList>
            <person name="Liu C."/>
            <person name="Sun Q."/>
        </authorList>
    </citation>
    <scope>NUCLEOTIDE SEQUENCE</scope>
    <source>
        <strain evidence="4">NSJ-64</strain>
    </source>
</reference>
<sequence length="316" mass="34030">MKRYDIVGLGSCLVDYIAKVPKIIGPEEKVNVQSVIPGFGGPTTNNLVQAARLGLQTVWIGQIGDDSNGQYILDAFAAEKMDTDFVTIIPGAMSSLTWIAVDQKGDRAIYMCSNITSKLTAKAVCEQYTQVISSARLFHSELCQLPLAPVLEGVMIAKENGVPVAIDYDVDVQIYIEKNGLGTKEQLETLVENTDIFKSGWSITSGMTGSQNPEDAARQILRKGPKLVALTLGEQGSLLATADKMVRVPAVQVKTEDSTGAGDAFMGGLGYGILQGWPLERIGRFANACGSFCCRKVGAQQVGTLEEIERFLRETA</sequence>
<comment type="caution">
    <text evidence="4">The sequence shown here is derived from an EMBL/GenBank/DDBJ whole genome shotgun (WGS) entry which is preliminary data.</text>
</comment>
<dbReference type="GO" id="GO:0016301">
    <property type="term" value="F:kinase activity"/>
    <property type="evidence" value="ECO:0007669"/>
    <property type="project" value="UniProtKB-KW"/>
</dbReference>
<keyword evidence="1" id="KW-0808">Transferase</keyword>
<dbReference type="PANTHER" id="PTHR10584:SF166">
    <property type="entry name" value="RIBOKINASE"/>
    <property type="match status" value="1"/>
</dbReference>